<dbReference type="PANTHER" id="PTHR46458:SF1">
    <property type="entry name" value="GEO09476P1"/>
    <property type="match status" value="1"/>
</dbReference>
<keyword evidence="8" id="KW-0408">Iron</keyword>
<dbReference type="CDD" id="cd01040">
    <property type="entry name" value="Mb-like"/>
    <property type="match status" value="1"/>
</dbReference>
<evidence type="ECO:0000256" key="5">
    <source>
        <dbReference type="ARBA" id="ARBA00022692"/>
    </source>
</evidence>
<dbReference type="Pfam" id="PF00042">
    <property type="entry name" value="Globin"/>
    <property type="match status" value="2"/>
</dbReference>
<dbReference type="SUPFAM" id="SSF46458">
    <property type="entry name" value="Globin-like"/>
    <property type="match status" value="3"/>
</dbReference>
<feature type="compositionally biased region" description="Basic residues" evidence="10">
    <location>
        <begin position="342"/>
        <end position="353"/>
    </location>
</feature>
<keyword evidence="3" id="KW-0349">Heme</keyword>
<feature type="transmembrane region" description="Helical" evidence="11">
    <location>
        <begin position="1496"/>
        <end position="1524"/>
    </location>
</feature>
<proteinExistence type="predicted"/>
<keyword evidence="5 11" id="KW-0812">Transmembrane</keyword>
<sequence length="1641" mass="182207">MSGSASPDRGDDGKVFRSALAALHSDKHDNVSTAAAEGDHNDDMSSSEASGFFESESQHDGTPKSSSRDHSEKSESVARVHSDTHSGYAPGSSVDGGGSAHGNHPPNSSVFTPAASFDILPPHPEIANVPVPDAVVISNSPASHNPVVPRLPSINITDPPVEHTTHLSLMVKANVTPTGSPIQGVAAAKLSSSSNFSSSTPTQPPGAVPPRTASPVPGSPHNDPTPKISSQDTQPQLHPASGGSHAPGPALPAGHPPPVEGQEYTCPFMMIQALMDAQDAAEGASPAPGVAAISAEPPKVPSNAFSTRASTSSTRKEDKDKDKKEKKKDRKERRDKGGLELRRKHSSGKHKHSSSPQKLTEEEEARNALAQLACPMTGFRTKRTTDGRLSESSGGSSLSGSVAGGSAVSGSRRSARSATSSKHSKGHSSHPSHSKGSHMNSRHTSKHLEHIAPSARTGGNLSGQSSQNTGRVSINHRVRRVQRLGQFSIYEASRYEPLLRKSWEQLQEINNRQELGLKFYEMFFKDNPALHSMFTRSVTVMGEKFADILADIVTAVEDVTAMKNKLKALAPMHLKVGVKIEHSVRMGKALFATFEEILGEGWTSEIRAAWEWLWSWLSQLLHQSLEDARNEATVVTYSWDLAMDRNSEEEMGELLFDTLFELAPNLKPVYTKPRQILSCKFVEMMLTLVSFHGDSLVMEEQINLLGFRHIKYGAKKQHVRVMGDVLIETMARAVGEDWTMDMAEAWNELWLHSCGLMMNVIDDASTHGARVQELWQRVRIKSTEMKFGSTLRKLLLSGTEWVSSLSHGILETTSPMGKSQVQAGVGHLDSELLPMAAAVDASKVKGKKKKQSEAEQEGFQSLFRDDDPAQGGNSTESDAIGRHFWVMLTELLELLWEPEKQHERLIVTTTMLFQWGIRTHHLATIGDALFQTMSKFLGSIITPEDCDAWAWWWKITSKGIAKTLAVCEQNHAQKIRSTWELCKTLKKPEELGELWFKELARIAPHVTVLFRRPKKIQASQFMSIVDMLVSFIETPTIFFEGFKTLTIRHIKYGVKGEYAKAFGKSVLNAIDKTLEEKYDEEVAQAWQMLWVRASSCVSRALNVGTNPIIVSLVQGDLDKLCNAMDCASRGERFEWLTTVDVNGEILSPLYWSLRDGNFATAGFIINDLLMIRADRESYYYGREVLFSKHPDVVDHLCRDSPHLLFQLFDGLMWHSKDVENGMIRVNYYIRELIGEPNKEANVWKQALCTLTDAEDPLYFAHPVVRKILEVKWTQFGLKCFLVMQSFYLFLLTLFMIGNIEFQHDCRFEGIRFFLGGVSLLCALAQTYVAFKHWSMGWTTTLQVKFTPLKVQLPRYLSEPWNMCRFVATWLLSIVSFVETCHSAFPAPEDAYLTLSGVPYSSFQYAGMSMNAFVGVLLWIQLLQALALSENLSSVTFKLGALFEDVLRNLVLVAFLTLGFAAALTCLDEEHFDTFGESTTVLVRVILNVDPPSLLNISAFGLFFLCLFSIVVIIGMLNILIAMLWSSYGHNRNNMTGFATLRRARICIHMEALLPHSLRCKLFDGMEFDKPVPFNIGDSGPCGGLQVLEPAKIRNRPHYKPDRVLRFTGEANHTDPWPTLAQSYDGEYQAAPQDQTLYNGVE</sequence>
<dbReference type="Gene3D" id="1.10.490.10">
    <property type="entry name" value="Globins"/>
    <property type="match status" value="4"/>
</dbReference>
<feature type="compositionally biased region" description="Low complexity" evidence="10">
    <location>
        <begin position="46"/>
        <end position="55"/>
    </location>
</feature>
<feature type="transmembrane region" description="Helical" evidence="11">
    <location>
        <begin position="1275"/>
        <end position="1297"/>
    </location>
</feature>
<evidence type="ECO:0000256" key="11">
    <source>
        <dbReference type="SAM" id="Phobius"/>
    </source>
</evidence>
<protein>
    <recommendedName>
        <fullName evidence="12">Globin domain-containing protein</fullName>
    </recommendedName>
</protein>
<feature type="compositionally biased region" description="Basic and acidic residues" evidence="10">
    <location>
        <begin position="332"/>
        <end position="341"/>
    </location>
</feature>
<dbReference type="Pfam" id="PF08016">
    <property type="entry name" value="PKD_channel"/>
    <property type="match status" value="1"/>
</dbReference>
<feature type="compositionally biased region" description="Basic and acidic residues" evidence="10">
    <location>
        <begin position="56"/>
        <end position="84"/>
    </location>
</feature>
<feature type="region of interest" description="Disordered" evidence="10">
    <location>
        <begin position="280"/>
        <end position="474"/>
    </location>
</feature>
<reference evidence="13" key="1">
    <citation type="submission" date="2021-01" db="EMBL/GenBank/DDBJ databases">
        <authorList>
            <person name="Corre E."/>
            <person name="Pelletier E."/>
            <person name="Niang G."/>
            <person name="Scheremetjew M."/>
            <person name="Finn R."/>
            <person name="Kale V."/>
            <person name="Holt S."/>
            <person name="Cochrane G."/>
            <person name="Meng A."/>
            <person name="Brown T."/>
            <person name="Cohen L."/>
        </authorList>
    </citation>
    <scope>NUCLEOTIDE SEQUENCE</scope>
    <source>
        <strain evidence="13">CCMP441</strain>
    </source>
</reference>
<keyword evidence="7 11" id="KW-1133">Transmembrane helix</keyword>
<dbReference type="GO" id="GO:0005344">
    <property type="term" value="F:oxygen carrier activity"/>
    <property type="evidence" value="ECO:0007669"/>
    <property type="project" value="UniProtKB-KW"/>
</dbReference>
<dbReference type="PANTHER" id="PTHR46458">
    <property type="entry name" value="BLR2807 PROTEIN"/>
    <property type="match status" value="1"/>
</dbReference>
<feature type="region of interest" description="Disordered" evidence="10">
    <location>
        <begin position="192"/>
        <end position="263"/>
    </location>
</feature>
<feature type="compositionally biased region" description="Polar residues" evidence="10">
    <location>
        <begin position="457"/>
        <end position="472"/>
    </location>
</feature>
<feature type="transmembrane region" description="Helical" evidence="11">
    <location>
        <begin position="1309"/>
        <end position="1330"/>
    </location>
</feature>
<evidence type="ECO:0000313" key="13">
    <source>
        <dbReference type="EMBL" id="CAD8734024.1"/>
    </source>
</evidence>
<organism evidence="13">
    <name type="scientific">Hemiselmis andersenii</name>
    <name type="common">Cryptophyte alga</name>
    <dbReference type="NCBI Taxonomy" id="464988"/>
    <lineage>
        <taxon>Eukaryota</taxon>
        <taxon>Cryptophyceae</taxon>
        <taxon>Cryptomonadales</taxon>
        <taxon>Hemiselmidaceae</taxon>
        <taxon>Hemiselmis</taxon>
    </lineage>
</organism>
<evidence type="ECO:0000256" key="10">
    <source>
        <dbReference type="SAM" id="MobiDB-lite"/>
    </source>
</evidence>
<feature type="compositionally biased region" description="Polar residues" evidence="10">
    <location>
        <begin position="227"/>
        <end position="236"/>
    </location>
</feature>
<comment type="subcellular location">
    <subcellularLocation>
        <location evidence="1">Membrane</location>
        <topology evidence="1">Multi-pass membrane protein</topology>
    </subcellularLocation>
</comment>
<keyword evidence="4" id="KW-0561">Oxygen transport</keyword>
<dbReference type="InterPro" id="IPR000971">
    <property type="entry name" value="Globin"/>
</dbReference>
<evidence type="ECO:0000256" key="2">
    <source>
        <dbReference type="ARBA" id="ARBA00022448"/>
    </source>
</evidence>
<feature type="region of interest" description="Disordered" evidence="10">
    <location>
        <begin position="1"/>
        <end position="116"/>
    </location>
</feature>
<feature type="region of interest" description="Disordered" evidence="10">
    <location>
        <begin position="844"/>
        <end position="876"/>
    </location>
</feature>
<feature type="compositionally biased region" description="Low complexity" evidence="10">
    <location>
        <begin position="238"/>
        <end position="253"/>
    </location>
</feature>
<evidence type="ECO:0000256" key="6">
    <source>
        <dbReference type="ARBA" id="ARBA00022723"/>
    </source>
</evidence>
<feature type="domain" description="Globin" evidence="12">
    <location>
        <begin position="488"/>
        <end position="626"/>
    </location>
</feature>
<dbReference type="GO" id="GO:0016020">
    <property type="term" value="C:membrane"/>
    <property type="evidence" value="ECO:0007669"/>
    <property type="project" value="UniProtKB-SubCell"/>
</dbReference>
<dbReference type="EMBL" id="HBFK01000853">
    <property type="protein sequence ID" value="CAD8734024.1"/>
    <property type="molecule type" value="Transcribed_RNA"/>
</dbReference>
<feature type="transmembrane region" description="Helical" evidence="11">
    <location>
        <begin position="1445"/>
        <end position="1464"/>
    </location>
</feature>
<evidence type="ECO:0000259" key="12">
    <source>
        <dbReference type="PROSITE" id="PS01033"/>
    </source>
</evidence>
<dbReference type="InterPro" id="IPR044399">
    <property type="entry name" value="Mb-like_M"/>
</dbReference>
<keyword evidence="6" id="KW-0479">Metal-binding</keyword>
<accession>A0A7S0TEN1</accession>
<dbReference type="InterPro" id="IPR012292">
    <property type="entry name" value="Globin/Proto"/>
</dbReference>
<feature type="compositionally biased region" description="Low complexity" evidence="10">
    <location>
        <begin position="390"/>
        <end position="421"/>
    </location>
</feature>
<evidence type="ECO:0000256" key="4">
    <source>
        <dbReference type="ARBA" id="ARBA00022621"/>
    </source>
</evidence>
<keyword evidence="2" id="KW-0813">Transport</keyword>
<dbReference type="PROSITE" id="PS01033">
    <property type="entry name" value="GLOBIN"/>
    <property type="match status" value="1"/>
</dbReference>
<feature type="compositionally biased region" description="Low complexity" evidence="10">
    <location>
        <begin position="302"/>
        <end position="313"/>
    </location>
</feature>
<feature type="compositionally biased region" description="Basic residues" evidence="10">
    <location>
        <begin position="422"/>
        <end position="445"/>
    </location>
</feature>
<feature type="transmembrane region" description="Helical" evidence="11">
    <location>
        <begin position="1404"/>
        <end position="1425"/>
    </location>
</feature>
<gene>
    <name evidence="13" type="ORF">HAND1043_LOCUS515</name>
</gene>
<keyword evidence="9 11" id="KW-0472">Membrane</keyword>
<dbReference type="InterPro" id="IPR009050">
    <property type="entry name" value="Globin-like_sf"/>
</dbReference>
<dbReference type="GO" id="GO:0046872">
    <property type="term" value="F:metal ion binding"/>
    <property type="evidence" value="ECO:0007669"/>
    <property type="project" value="UniProtKB-KW"/>
</dbReference>
<dbReference type="GO" id="GO:0020037">
    <property type="term" value="F:heme binding"/>
    <property type="evidence" value="ECO:0007669"/>
    <property type="project" value="InterPro"/>
</dbReference>
<evidence type="ECO:0000256" key="7">
    <source>
        <dbReference type="ARBA" id="ARBA00022989"/>
    </source>
</evidence>
<evidence type="ECO:0000256" key="3">
    <source>
        <dbReference type="ARBA" id="ARBA00022617"/>
    </source>
</evidence>
<evidence type="ECO:0000256" key="1">
    <source>
        <dbReference type="ARBA" id="ARBA00004141"/>
    </source>
</evidence>
<evidence type="ECO:0000256" key="8">
    <source>
        <dbReference type="ARBA" id="ARBA00023004"/>
    </source>
</evidence>
<evidence type="ECO:0000256" key="9">
    <source>
        <dbReference type="ARBA" id="ARBA00023136"/>
    </source>
</evidence>
<name>A0A7S0TEN1_HEMAN</name>
<feature type="compositionally biased region" description="Basic and acidic residues" evidence="10">
    <location>
        <begin position="314"/>
        <end position="323"/>
    </location>
</feature>
<dbReference type="InterPro" id="IPR050532">
    <property type="entry name" value="Globin-like_OT"/>
</dbReference>
<dbReference type="InterPro" id="IPR013122">
    <property type="entry name" value="PKD1_2_channel"/>
</dbReference>
<dbReference type="GO" id="GO:0019825">
    <property type="term" value="F:oxygen binding"/>
    <property type="evidence" value="ECO:0007669"/>
    <property type="project" value="InterPro"/>
</dbReference>